<comment type="subcellular location">
    <subcellularLocation>
        <location evidence="1">Cell envelope</location>
    </subcellularLocation>
</comment>
<dbReference type="GO" id="GO:0030313">
    <property type="term" value="C:cell envelope"/>
    <property type="evidence" value="ECO:0007669"/>
    <property type="project" value="UniProtKB-SubCell"/>
</dbReference>
<feature type="coiled-coil region" evidence="5">
    <location>
        <begin position="161"/>
        <end position="188"/>
    </location>
</feature>
<dbReference type="GO" id="GO:0046872">
    <property type="term" value="F:metal ion binding"/>
    <property type="evidence" value="ECO:0007669"/>
    <property type="project" value="UniProtKB-KW"/>
</dbReference>
<name>A0A0R2JF95_9LACO</name>
<dbReference type="STRING" id="1620.IV67_GL001051"/>
<evidence type="ECO:0000256" key="3">
    <source>
        <dbReference type="ARBA" id="ARBA00022723"/>
    </source>
</evidence>
<dbReference type="SUPFAM" id="SSF53807">
    <property type="entry name" value="Helical backbone' metal receptor"/>
    <property type="match status" value="1"/>
</dbReference>
<evidence type="ECO:0000313" key="6">
    <source>
        <dbReference type="EMBL" id="KRN76001.1"/>
    </source>
</evidence>
<evidence type="ECO:0000256" key="5">
    <source>
        <dbReference type="SAM" id="Coils"/>
    </source>
</evidence>
<keyword evidence="7" id="KW-1185">Reference proteome</keyword>
<dbReference type="InterPro" id="IPR050492">
    <property type="entry name" value="Bact_metal-bind_prot9"/>
</dbReference>
<evidence type="ECO:0000256" key="1">
    <source>
        <dbReference type="ARBA" id="ARBA00004196"/>
    </source>
</evidence>
<evidence type="ECO:0000313" key="7">
    <source>
        <dbReference type="Proteomes" id="UP000051673"/>
    </source>
</evidence>
<dbReference type="Pfam" id="PF01297">
    <property type="entry name" value="ZnuA"/>
    <property type="match status" value="1"/>
</dbReference>
<evidence type="ECO:0000256" key="4">
    <source>
        <dbReference type="ARBA" id="ARBA00022729"/>
    </source>
</evidence>
<dbReference type="OrthoDB" id="9810636at2"/>
<dbReference type="PANTHER" id="PTHR42953">
    <property type="entry name" value="HIGH-AFFINITY ZINC UPTAKE SYSTEM PROTEIN ZNUA-RELATED"/>
    <property type="match status" value="1"/>
</dbReference>
<dbReference type="GO" id="GO:0030001">
    <property type="term" value="P:metal ion transport"/>
    <property type="evidence" value="ECO:0007669"/>
    <property type="project" value="InterPro"/>
</dbReference>
<dbReference type="InterPro" id="IPR006127">
    <property type="entry name" value="ZnuA-like"/>
</dbReference>
<dbReference type="PATRIC" id="fig|1620.3.peg.1066"/>
<dbReference type="Gene3D" id="3.40.50.1980">
    <property type="entry name" value="Nitrogenase molybdenum iron protein domain"/>
    <property type="match status" value="2"/>
</dbReference>
<dbReference type="AlphaFoldDB" id="A0A0R2JF95"/>
<protein>
    <submittedName>
        <fullName evidence="6">Abc superfamily atp binding cassette transporter, binding protein</fullName>
    </submittedName>
</protein>
<keyword evidence="5" id="KW-0175">Coiled coil</keyword>
<keyword evidence="3" id="KW-0479">Metal-binding</keyword>
<keyword evidence="4" id="KW-0732">Signal</keyword>
<dbReference type="PANTHER" id="PTHR42953:SF1">
    <property type="entry name" value="METAL-BINDING PROTEIN HI_0362-RELATED"/>
    <property type="match status" value="1"/>
</dbReference>
<reference evidence="6 7" key="1">
    <citation type="journal article" date="2015" name="Genome Announc.">
        <title>Expanding the biotechnology potential of lactobacilli through comparative genomics of 213 strains and associated genera.</title>
        <authorList>
            <person name="Sun Z."/>
            <person name="Harris H.M."/>
            <person name="McCann A."/>
            <person name="Guo C."/>
            <person name="Argimon S."/>
            <person name="Zhang W."/>
            <person name="Yang X."/>
            <person name="Jeffery I.B."/>
            <person name="Cooney J.C."/>
            <person name="Kagawa T.F."/>
            <person name="Liu W."/>
            <person name="Song Y."/>
            <person name="Salvetti E."/>
            <person name="Wrobel A."/>
            <person name="Rasinkangas P."/>
            <person name="Parkhill J."/>
            <person name="Rea M.C."/>
            <person name="O'Sullivan O."/>
            <person name="Ritari J."/>
            <person name="Douillard F.P."/>
            <person name="Paul Ross R."/>
            <person name="Yang R."/>
            <person name="Briner A.E."/>
            <person name="Felis G.E."/>
            <person name="de Vos W.M."/>
            <person name="Barrangou R."/>
            <person name="Klaenhammer T.R."/>
            <person name="Caufield P.W."/>
            <person name="Cui Y."/>
            <person name="Zhang H."/>
            <person name="O'Toole P.W."/>
        </authorList>
    </citation>
    <scope>NUCLEOTIDE SEQUENCE [LARGE SCALE GENOMIC DNA]</scope>
    <source>
        <strain evidence="6 7">DSM 20014</strain>
    </source>
</reference>
<comment type="caution">
    <text evidence="6">The sequence shown here is derived from an EMBL/GenBank/DDBJ whole genome shotgun (WGS) entry which is preliminary data.</text>
</comment>
<accession>A0A0R2JF95</accession>
<dbReference type="EMBL" id="JQCD01000031">
    <property type="protein sequence ID" value="KRN76001.1"/>
    <property type="molecule type" value="Genomic_DNA"/>
</dbReference>
<evidence type="ECO:0000256" key="2">
    <source>
        <dbReference type="ARBA" id="ARBA00022448"/>
    </source>
</evidence>
<dbReference type="RefSeq" id="WP_083486715.1">
    <property type="nucleotide sequence ID" value="NZ_JQCD01000031.1"/>
</dbReference>
<dbReference type="Proteomes" id="UP000051673">
    <property type="component" value="Unassembled WGS sequence"/>
</dbReference>
<keyword evidence="2" id="KW-0813">Transport</keyword>
<sequence>MRSHLSKVLLFVSGAFVLTLIGMVIVTGLKQNQGEKKDNAKIQVVSSLNSYGEMAEAVLGNQGDVQSVITSPDVDPHDFEPTANTAKQYRNATVIISNGGGYDEWSERFAKSNSHAKSVNLADMYDYHDGDNEHYWYQPDVVARLTNQLVDTYSEIKPDQREYFEKNAKAYQQKAEKLTKLQAELKADVNGKGILATEPVFDPQLEALGAKMLVPEFSHAIEEGNDPTPAALTKWQTALQNHQAVAVINNTQTTSKLVKQALEEAQATDVPIVPVTESMPKDKSYIDWQYDQLKSLQKAVQS</sequence>
<proteinExistence type="predicted"/>
<gene>
    <name evidence="6" type="ORF">IV67_GL001051</name>
</gene>
<organism evidence="6 7">
    <name type="scientific">Weissella minor</name>
    <dbReference type="NCBI Taxonomy" id="1620"/>
    <lineage>
        <taxon>Bacteria</taxon>
        <taxon>Bacillati</taxon>
        <taxon>Bacillota</taxon>
        <taxon>Bacilli</taxon>
        <taxon>Lactobacillales</taxon>
        <taxon>Lactobacillaceae</taxon>
        <taxon>Weissella</taxon>
    </lineage>
</organism>